<organism evidence="1 2">
    <name type="scientific">Pseudomonas moorei</name>
    <dbReference type="NCBI Taxonomy" id="395599"/>
    <lineage>
        <taxon>Bacteria</taxon>
        <taxon>Pseudomonadati</taxon>
        <taxon>Pseudomonadota</taxon>
        <taxon>Gammaproteobacteria</taxon>
        <taxon>Pseudomonadales</taxon>
        <taxon>Pseudomonadaceae</taxon>
        <taxon>Pseudomonas</taxon>
    </lineage>
</organism>
<proteinExistence type="predicted"/>
<evidence type="ECO:0000313" key="1">
    <source>
        <dbReference type="EMBL" id="SDR00937.1"/>
    </source>
</evidence>
<keyword evidence="2" id="KW-1185">Reference proteome</keyword>
<protein>
    <recommendedName>
        <fullName evidence="3">Holin</fullName>
    </recommendedName>
</protein>
<accession>A0A1H1FJ72</accession>
<dbReference type="EMBL" id="FNKJ01000003">
    <property type="protein sequence ID" value="SDR00937.1"/>
    <property type="molecule type" value="Genomic_DNA"/>
</dbReference>
<dbReference type="Pfam" id="PF25612">
    <property type="entry name" value="DUF7940"/>
    <property type="match status" value="1"/>
</dbReference>
<name>A0A1H1FJ72_9PSED</name>
<gene>
    <name evidence="1" type="ORF">SAMN04490195_2732</name>
</gene>
<dbReference type="InterPro" id="IPR057700">
    <property type="entry name" value="DUF7940"/>
</dbReference>
<evidence type="ECO:0008006" key="3">
    <source>
        <dbReference type="Google" id="ProtNLM"/>
    </source>
</evidence>
<reference evidence="2" key="1">
    <citation type="submission" date="2016-10" db="EMBL/GenBank/DDBJ databases">
        <authorList>
            <person name="Varghese N."/>
            <person name="Submissions S."/>
        </authorList>
    </citation>
    <scope>NUCLEOTIDE SEQUENCE [LARGE SCALE GENOMIC DNA]</scope>
    <source>
        <strain evidence="2">BS3775</strain>
    </source>
</reference>
<dbReference type="Proteomes" id="UP000199570">
    <property type="component" value="Unassembled WGS sequence"/>
</dbReference>
<dbReference type="AlphaFoldDB" id="A0A1H1FJ72"/>
<evidence type="ECO:0000313" key="2">
    <source>
        <dbReference type="Proteomes" id="UP000199570"/>
    </source>
</evidence>
<sequence>MNLIPQWQQLWKMYSVQLAAVLVALNTAAYVWPSFQALFSPEIFSAVNGILAAAIAVVRAIPQTNIAPVDTPK</sequence>
<dbReference type="RefSeq" id="WP_090322390.1">
    <property type="nucleotide sequence ID" value="NZ_FNKJ01000003.1"/>
</dbReference>